<dbReference type="Pfam" id="PF00989">
    <property type="entry name" value="PAS"/>
    <property type="match status" value="1"/>
</dbReference>
<dbReference type="CDD" id="cd00009">
    <property type="entry name" value="AAA"/>
    <property type="match status" value="1"/>
</dbReference>
<dbReference type="SUPFAM" id="SSF55785">
    <property type="entry name" value="PYP-like sensor domain (PAS domain)"/>
    <property type="match status" value="1"/>
</dbReference>
<dbReference type="InterPro" id="IPR058031">
    <property type="entry name" value="AAA_lid_NorR"/>
</dbReference>
<dbReference type="GO" id="GO:0043565">
    <property type="term" value="F:sequence-specific DNA binding"/>
    <property type="evidence" value="ECO:0007669"/>
    <property type="project" value="InterPro"/>
</dbReference>
<dbReference type="AlphaFoldDB" id="A0A268NVJ7"/>
<keyword evidence="1" id="KW-0547">Nucleotide-binding</keyword>
<dbReference type="OMA" id="MECENAR"/>
<dbReference type="InterPro" id="IPR002197">
    <property type="entry name" value="HTH_Fis"/>
</dbReference>
<dbReference type="Pfam" id="PF00158">
    <property type="entry name" value="Sigma54_activat"/>
    <property type="match status" value="1"/>
</dbReference>
<accession>A0A268NVJ7</accession>
<dbReference type="SMART" id="SM00382">
    <property type="entry name" value="AAA"/>
    <property type="match status" value="1"/>
</dbReference>
<protein>
    <submittedName>
        <fullName evidence="6">Sigma-54-dependent Fis family transcriptional regulator</fullName>
    </submittedName>
</protein>
<dbReference type="CDD" id="cd00130">
    <property type="entry name" value="PAS"/>
    <property type="match status" value="1"/>
</dbReference>
<evidence type="ECO:0000256" key="1">
    <source>
        <dbReference type="ARBA" id="ARBA00022741"/>
    </source>
</evidence>
<dbReference type="PROSITE" id="PS00688">
    <property type="entry name" value="SIGMA54_INTERACT_3"/>
    <property type="match status" value="1"/>
</dbReference>
<dbReference type="SMART" id="SM00091">
    <property type="entry name" value="PAS"/>
    <property type="match status" value="1"/>
</dbReference>
<dbReference type="InterPro" id="IPR025944">
    <property type="entry name" value="Sigma_54_int_dom_CS"/>
</dbReference>
<dbReference type="PANTHER" id="PTHR32071">
    <property type="entry name" value="TRANSCRIPTIONAL REGULATORY PROTEIN"/>
    <property type="match status" value="1"/>
</dbReference>
<name>A0A268NVJ7_SHOCL</name>
<evidence type="ECO:0000313" key="6">
    <source>
        <dbReference type="EMBL" id="PAE87504.1"/>
    </source>
</evidence>
<evidence type="ECO:0000313" key="7">
    <source>
        <dbReference type="Proteomes" id="UP000216207"/>
    </source>
</evidence>
<dbReference type="InterPro" id="IPR025662">
    <property type="entry name" value="Sigma_54_int_dom_ATP-bd_1"/>
</dbReference>
<dbReference type="InterPro" id="IPR000014">
    <property type="entry name" value="PAS"/>
</dbReference>
<keyword evidence="2" id="KW-0067">ATP-binding</keyword>
<dbReference type="Gene3D" id="3.30.450.20">
    <property type="entry name" value="PAS domain"/>
    <property type="match status" value="1"/>
</dbReference>
<dbReference type="Pfam" id="PF02954">
    <property type="entry name" value="HTH_8"/>
    <property type="match status" value="1"/>
</dbReference>
<dbReference type="PROSITE" id="PS50112">
    <property type="entry name" value="PAS"/>
    <property type="match status" value="1"/>
</dbReference>
<dbReference type="EMBL" id="NPCC01000033">
    <property type="protein sequence ID" value="PAE87504.1"/>
    <property type="molecule type" value="Genomic_DNA"/>
</dbReference>
<dbReference type="PROSITE" id="PS50045">
    <property type="entry name" value="SIGMA54_INTERACT_4"/>
    <property type="match status" value="1"/>
</dbReference>
<dbReference type="InterPro" id="IPR027417">
    <property type="entry name" value="P-loop_NTPase"/>
</dbReference>
<dbReference type="Proteomes" id="UP000216207">
    <property type="component" value="Unassembled WGS sequence"/>
</dbReference>
<dbReference type="SUPFAM" id="SSF52540">
    <property type="entry name" value="P-loop containing nucleoside triphosphate hydrolases"/>
    <property type="match status" value="1"/>
</dbReference>
<comment type="caution">
    <text evidence="6">The sequence shown here is derived from an EMBL/GenBank/DDBJ whole genome shotgun (WGS) entry which is preliminary data.</text>
</comment>
<keyword evidence="3" id="KW-0805">Transcription regulation</keyword>
<dbReference type="PANTHER" id="PTHR32071:SF117">
    <property type="entry name" value="PTS-DEPENDENT DIHYDROXYACETONE KINASE OPERON REGULATORY PROTEIN-RELATED"/>
    <property type="match status" value="1"/>
</dbReference>
<keyword evidence="5" id="KW-0804">Transcription</keyword>
<evidence type="ECO:0000256" key="3">
    <source>
        <dbReference type="ARBA" id="ARBA00023015"/>
    </source>
</evidence>
<dbReference type="FunFam" id="3.40.50.300:FF:000006">
    <property type="entry name" value="DNA-binding transcriptional regulator NtrC"/>
    <property type="match status" value="1"/>
</dbReference>
<evidence type="ECO:0000256" key="4">
    <source>
        <dbReference type="ARBA" id="ARBA00023125"/>
    </source>
</evidence>
<dbReference type="InterPro" id="IPR035965">
    <property type="entry name" value="PAS-like_dom_sf"/>
</dbReference>
<dbReference type="NCBIfam" id="TIGR00229">
    <property type="entry name" value="sensory_box"/>
    <property type="match status" value="1"/>
</dbReference>
<dbReference type="InterPro" id="IPR003593">
    <property type="entry name" value="AAA+_ATPase"/>
</dbReference>
<dbReference type="Gene3D" id="1.10.10.60">
    <property type="entry name" value="Homeodomain-like"/>
    <property type="match status" value="1"/>
</dbReference>
<dbReference type="PROSITE" id="PS00676">
    <property type="entry name" value="SIGMA54_INTERACT_2"/>
    <property type="match status" value="1"/>
</dbReference>
<reference evidence="6 7" key="1">
    <citation type="submission" date="2017-07" db="EMBL/GenBank/DDBJ databases">
        <title>Isolation and whole genome analysis of endospore-forming bacteria from heroin.</title>
        <authorList>
            <person name="Kalinowski J."/>
            <person name="Ahrens B."/>
            <person name="Al-Dilaimi A."/>
            <person name="Winkler A."/>
            <person name="Wibberg D."/>
            <person name="Schleenbecker U."/>
            <person name="Ruckert C."/>
            <person name="Wolfel R."/>
            <person name="Grass G."/>
        </authorList>
    </citation>
    <scope>NUCLEOTIDE SEQUENCE [LARGE SCALE GENOMIC DNA]</scope>
    <source>
        <strain evidence="6 7">7539</strain>
    </source>
</reference>
<dbReference type="Pfam" id="PF25601">
    <property type="entry name" value="AAA_lid_14"/>
    <property type="match status" value="1"/>
</dbReference>
<dbReference type="InterPro" id="IPR002078">
    <property type="entry name" value="Sigma_54_int"/>
</dbReference>
<dbReference type="InterPro" id="IPR025943">
    <property type="entry name" value="Sigma_54_int_dom_ATP-bd_2"/>
</dbReference>
<evidence type="ECO:0000256" key="5">
    <source>
        <dbReference type="ARBA" id="ARBA00023163"/>
    </source>
</evidence>
<dbReference type="RefSeq" id="WP_011245314.1">
    <property type="nucleotide sequence ID" value="NZ_CP012475.1"/>
</dbReference>
<dbReference type="SUPFAM" id="SSF46689">
    <property type="entry name" value="Homeodomain-like"/>
    <property type="match status" value="1"/>
</dbReference>
<gene>
    <name evidence="6" type="ORF">CHH72_17445</name>
</gene>
<dbReference type="InterPro" id="IPR013767">
    <property type="entry name" value="PAS_fold"/>
</dbReference>
<dbReference type="GO" id="GO:0006355">
    <property type="term" value="P:regulation of DNA-templated transcription"/>
    <property type="evidence" value="ECO:0007669"/>
    <property type="project" value="InterPro"/>
</dbReference>
<sequence length="451" mass="50056">MNGHAILDAIQDGILVIDKQGIVKKINNEYTRITGVCAQDIIGKPLLEVRPEAQLVSTLKDKSVRVGVYRKVNGREYLVDMAPIFDGDQVVGAVSICKGKQEVLDLTKTIEQQKQQIQWLQQKVEASFQAAHHFESIIGYNQGLKEVTAIARKAATAPFPVLITGESGTGKELFAQAIHRGGKNASQPFVPINCAAIPTDLLESELFGYETGAFTGAQKNGKLGLFELADNGTLFLDEIGELPLSLQSKLLRVLQEGTIRRLGALKEKRVCTRIIAATNQNLADLVSKGLFREDLYYRLCVFQLHIPPLRERKEDIPLLAKTLLASQSDAKAVGQVNISDEALERLKHYHWPGNVRELKNALQFALCMMDEPVLHPSHLPPHLATDQWQRSTPMSFTPPTSLKAGLEEAERQLITNVLANCDNHLEGKKQAAKRLNISLATLYNKMKKHRL</sequence>
<organism evidence="6 7">
    <name type="scientific">Shouchella clausii</name>
    <name type="common">Alkalihalobacillus clausii</name>
    <dbReference type="NCBI Taxonomy" id="79880"/>
    <lineage>
        <taxon>Bacteria</taxon>
        <taxon>Bacillati</taxon>
        <taxon>Bacillota</taxon>
        <taxon>Bacilli</taxon>
        <taxon>Bacillales</taxon>
        <taxon>Bacillaceae</taxon>
        <taxon>Shouchella</taxon>
    </lineage>
</organism>
<dbReference type="Gene3D" id="1.10.8.60">
    <property type="match status" value="1"/>
</dbReference>
<proteinExistence type="predicted"/>
<dbReference type="PROSITE" id="PS00675">
    <property type="entry name" value="SIGMA54_INTERACT_1"/>
    <property type="match status" value="1"/>
</dbReference>
<dbReference type="GO" id="GO:0005524">
    <property type="term" value="F:ATP binding"/>
    <property type="evidence" value="ECO:0007669"/>
    <property type="project" value="UniProtKB-KW"/>
</dbReference>
<dbReference type="InterPro" id="IPR009057">
    <property type="entry name" value="Homeodomain-like_sf"/>
</dbReference>
<keyword evidence="4" id="KW-0238">DNA-binding</keyword>
<dbReference type="Gene3D" id="3.40.50.300">
    <property type="entry name" value="P-loop containing nucleotide triphosphate hydrolases"/>
    <property type="match status" value="1"/>
</dbReference>
<evidence type="ECO:0000256" key="2">
    <source>
        <dbReference type="ARBA" id="ARBA00022840"/>
    </source>
</evidence>